<organism evidence="2 3">
    <name type="scientific">Xanthocytophaga flava</name>
    <dbReference type="NCBI Taxonomy" id="3048013"/>
    <lineage>
        <taxon>Bacteria</taxon>
        <taxon>Pseudomonadati</taxon>
        <taxon>Bacteroidota</taxon>
        <taxon>Cytophagia</taxon>
        <taxon>Cytophagales</taxon>
        <taxon>Rhodocytophagaceae</taxon>
        <taxon>Xanthocytophaga</taxon>
    </lineage>
</organism>
<dbReference type="Pfam" id="PF08241">
    <property type="entry name" value="Methyltransf_11"/>
    <property type="match status" value="1"/>
</dbReference>
<proteinExistence type="predicted"/>
<accession>A0AAE3QQ87</accession>
<dbReference type="Proteomes" id="UP001241110">
    <property type="component" value="Unassembled WGS sequence"/>
</dbReference>
<dbReference type="Gene3D" id="3.40.50.150">
    <property type="entry name" value="Vaccinia Virus protein VP39"/>
    <property type="match status" value="1"/>
</dbReference>
<dbReference type="InterPro" id="IPR029063">
    <property type="entry name" value="SAM-dependent_MTases_sf"/>
</dbReference>
<dbReference type="GO" id="GO:0032259">
    <property type="term" value="P:methylation"/>
    <property type="evidence" value="ECO:0007669"/>
    <property type="project" value="UniProtKB-KW"/>
</dbReference>
<dbReference type="PANTHER" id="PTHR42912">
    <property type="entry name" value="METHYLTRANSFERASE"/>
    <property type="match status" value="1"/>
</dbReference>
<evidence type="ECO:0000313" key="2">
    <source>
        <dbReference type="EMBL" id="MDJ1481520.1"/>
    </source>
</evidence>
<dbReference type="RefSeq" id="WP_313979395.1">
    <property type="nucleotide sequence ID" value="NZ_JASJOS010000005.1"/>
</dbReference>
<dbReference type="GO" id="GO:0008757">
    <property type="term" value="F:S-adenosylmethionine-dependent methyltransferase activity"/>
    <property type="evidence" value="ECO:0007669"/>
    <property type="project" value="InterPro"/>
</dbReference>
<comment type="caution">
    <text evidence="2">The sequence shown here is derived from an EMBL/GenBank/DDBJ whole genome shotgun (WGS) entry which is preliminary data.</text>
</comment>
<dbReference type="InterPro" id="IPR050508">
    <property type="entry name" value="Methyltransf_Superfamily"/>
</dbReference>
<sequence length="260" mass="30199">MSFSTTEITSHEIISDNPIHQRLLFAYYEATNITKGQLLEVGCGVGRGIAILSEACDKYTGIDKNEQLIEQLRQTYPNALFIGQNVPPLQKIPTESYDTVVAFQVIEHIEDDNLFVKELHRVLKPEGKLIITTPNIKRSLTRNPWHVREYKAQELISLMKKYFTKLQTFGVQGNEKVEAYMEQNKKAVEKITKYDILNLQYRLPRALLQIPYDILNRMNRKKLMDSNTGLVNEIQYTDYFLDDNIETCLDFFYVAEKCNC</sequence>
<name>A0AAE3QQ87_9BACT</name>
<dbReference type="SUPFAM" id="SSF53335">
    <property type="entry name" value="S-adenosyl-L-methionine-dependent methyltransferases"/>
    <property type="match status" value="1"/>
</dbReference>
<evidence type="ECO:0000313" key="3">
    <source>
        <dbReference type="Proteomes" id="UP001241110"/>
    </source>
</evidence>
<reference evidence="2" key="1">
    <citation type="submission" date="2023-05" db="EMBL/GenBank/DDBJ databases">
        <authorList>
            <person name="Zhang X."/>
        </authorList>
    </citation>
    <scope>NUCLEOTIDE SEQUENCE</scope>
    <source>
        <strain evidence="2">YF14B1</strain>
    </source>
</reference>
<dbReference type="AlphaFoldDB" id="A0AAE3QQ87"/>
<keyword evidence="2" id="KW-0808">Transferase</keyword>
<protein>
    <submittedName>
        <fullName evidence="2">Class I SAM-dependent methyltransferase</fullName>
    </submittedName>
</protein>
<feature type="domain" description="Methyltransferase type 11" evidence="1">
    <location>
        <begin position="39"/>
        <end position="131"/>
    </location>
</feature>
<keyword evidence="2" id="KW-0489">Methyltransferase</keyword>
<evidence type="ECO:0000259" key="1">
    <source>
        <dbReference type="Pfam" id="PF08241"/>
    </source>
</evidence>
<gene>
    <name evidence="2" type="ORF">QNI16_13560</name>
</gene>
<dbReference type="InterPro" id="IPR013216">
    <property type="entry name" value="Methyltransf_11"/>
</dbReference>
<dbReference type="CDD" id="cd02440">
    <property type="entry name" value="AdoMet_MTases"/>
    <property type="match status" value="1"/>
</dbReference>
<dbReference type="EMBL" id="JASJOS010000005">
    <property type="protein sequence ID" value="MDJ1481520.1"/>
    <property type="molecule type" value="Genomic_DNA"/>
</dbReference>